<dbReference type="PROSITE" id="PS51724">
    <property type="entry name" value="SPOR"/>
    <property type="match status" value="1"/>
</dbReference>
<dbReference type="SUPFAM" id="SSF110997">
    <property type="entry name" value="Sporulation related repeat"/>
    <property type="match status" value="1"/>
</dbReference>
<dbReference type="RefSeq" id="WP_367887447.1">
    <property type="nucleotide sequence ID" value="NZ_CP130612.1"/>
</dbReference>
<dbReference type="KEGG" id="pspc:Strain318_001020"/>
<dbReference type="Gene3D" id="3.30.70.1070">
    <property type="entry name" value="Sporulation related repeat"/>
    <property type="match status" value="1"/>
</dbReference>
<dbReference type="InterPro" id="IPR007730">
    <property type="entry name" value="SPOR-like_dom"/>
</dbReference>
<evidence type="ECO:0000313" key="4">
    <source>
        <dbReference type="Proteomes" id="UP001229955"/>
    </source>
</evidence>
<dbReference type="EMBL" id="CP130613">
    <property type="protein sequence ID" value="WKW14667.1"/>
    <property type="molecule type" value="Genomic_DNA"/>
</dbReference>
<dbReference type="Pfam" id="PF05036">
    <property type="entry name" value="SPOR"/>
    <property type="match status" value="1"/>
</dbReference>
<feature type="domain" description="SPOR" evidence="1">
    <location>
        <begin position="419"/>
        <end position="496"/>
    </location>
</feature>
<proteinExistence type="predicted"/>
<name>A0AA49Q741_9BACT</name>
<gene>
    <name evidence="2" type="ORF">Strain138_001020</name>
    <name evidence="3" type="ORF">Strain318_001020</name>
</gene>
<organism evidence="3 4">
    <name type="scientific">Pseudogemmatithrix spongiicola</name>
    <dbReference type="NCBI Taxonomy" id="3062599"/>
    <lineage>
        <taxon>Bacteria</taxon>
        <taxon>Pseudomonadati</taxon>
        <taxon>Gemmatimonadota</taxon>
        <taxon>Gemmatimonadia</taxon>
        <taxon>Gemmatimonadales</taxon>
        <taxon>Gemmatimonadaceae</taxon>
        <taxon>Pseudogemmatithrix</taxon>
    </lineage>
</organism>
<dbReference type="EMBL" id="CP130612">
    <property type="protein sequence ID" value="WKW11757.1"/>
    <property type="molecule type" value="Genomic_DNA"/>
</dbReference>
<accession>A0AA49Q4D9</accession>
<dbReference type="InterPro" id="IPR011044">
    <property type="entry name" value="Quino_amine_DH_bsu"/>
</dbReference>
<dbReference type="Gene3D" id="2.130.10.10">
    <property type="entry name" value="YVTN repeat-like/Quinoprotein amine dehydrogenase"/>
    <property type="match status" value="1"/>
</dbReference>
<reference evidence="3" key="1">
    <citation type="submission" date="2023-07" db="EMBL/GenBank/DDBJ databases">
        <authorList>
            <person name="Haufschild T."/>
            <person name="Kallscheuer N."/>
            <person name="Hammer J."/>
            <person name="Kohn T."/>
            <person name="Kabuu M."/>
            <person name="Jogler M."/>
            <person name="Wohfarth N."/>
            <person name="Heuer A."/>
            <person name="Rohde M."/>
            <person name="van Teeseling M.C.F."/>
            <person name="Jogler C."/>
        </authorList>
    </citation>
    <scope>NUCLEOTIDE SEQUENCE</scope>
    <source>
        <strain evidence="2">Strain 138</strain>
        <strain evidence="3">Strain 318</strain>
    </source>
</reference>
<sequence>MNLPRRHLLIALAAAAATLACGEGRVSSGGSIVASGPDAVLLRVAAGGGTARAHRVGSDSLLWSSRDRAPAVDRLLGFDDFLGLLMLREPSGHVSSVDLRLGTVSRLAEERIPTTLVSEGSSVFSIDSSGRVLRLTPSGTMSWTMPGTSGVVPTPDGSLLVLTTAEGRSHIRRVVPPETRTLDSATIATVRLTSRTLAGDRLWAVTDAGLVSLRTRDLSQAFDLRIRDSIVAFALTPSGDRVFVATDEDELRIVDRYAEAERGNVDLPGRVSDLRMDPDGHYLLAKAADTDSVYVISIGTARVVSTLGSAWRADLPLVTPDGRVLVAVGDDAVLLDAESSRERMRYRGGAADRWLLIRWNGFRPRAAGLDRPVEFEEYAQDSAAADSALTAMIYGRYGDLTGVGRASATDAPAPPPGNAEGRGTWTVSFATMMTEERAAAMADSIVVEGRRARVVPGNRDGVAVWRVLLGPFDSRQAAERAGMASRMSYWVFEGAP</sequence>
<evidence type="ECO:0000313" key="3">
    <source>
        <dbReference type="EMBL" id="WKW14667.1"/>
    </source>
</evidence>
<dbReference type="PROSITE" id="PS51257">
    <property type="entry name" value="PROKAR_LIPOPROTEIN"/>
    <property type="match status" value="1"/>
</dbReference>
<dbReference type="GO" id="GO:0042834">
    <property type="term" value="F:peptidoglycan binding"/>
    <property type="evidence" value="ECO:0007669"/>
    <property type="project" value="InterPro"/>
</dbReference>
<accession>A0AA49Q741</accession>
<dbReference type="Proteomes" id="UP001229955">
    <property type="component" value="Chromosome"/>
</dbReference>
<dbReference type="SUPFAM" id="SSF50969">
    <property type="entry name" value="YVTN repeat-like/Quinoprotein amine dehydrogenase"/>
    <property type="match status" value="1"/>
</dbReference>
<evidence type="ECO:0000313" key="2">
    <source>
        <dbReference type="EMBL" id="WKW11757.1"/>
    </source>
</evidence>
<dbReference type="InterPro" id="IPR015943">
    <property type="entry name" value="WD40/YVTN_repeat-like_dom_sf"/>
</dbReference>
<evidence type="ECO:0000259" key="1">
    <source>
        <dbReference type="PROSITE" id="PS51724"/>
    </source>
</evidence>
<dbReference type="AlphaFoldDB" id="A0AA49Q741"/>
<dbReference type="InterPro" id="IPR036680">
    <property type="entry name" value="SPOR-like_sf"/>
</dbReference>
<protein>
    <submittedName>
        <fullName evidence="3">SPOR domain-containing protein</fullName>
    </submittedName>
</protein>
<keyword evidence="4" id="KW-1185">Reference proteome</keyword>